<proteinExistence type="predicted"/>
<sequence>MVVAVGAGAAMLAGMFMWLRKRRQRQGRSNTRIVIIERDPFSQIMINSFVVVLLLPTEVVSSYRIMAVTRAGATTVAGLSSLLRKRTTVVGEEQH</sequence>
<dbReference type="AlphaFoldDB" id="A0A444DH95"/>
<evidence type="ECO:0000313" key="1">
    <source>
        <dbReference type="EMBL" id="RZR73071.1"/>
    </source>
</evidence>
<name>A0A444DH95_ENSVE</name>
<organism evidence="1">
    <name type="scientific">Ensete ventricosum</name>
    <name type="common">Abyssinian banana</name>
    <name type="synonym">Musa ensete</name>
    <dbReference type="NCBI Taxonomy" id="4639"/>
    <lineage>
        <taxon>Eukaryota</taxon>
        <taxon>Viridiplantae</taxon>
        <taxon>Streptophyta</taxon>
        <taxon>Embryophyta</taxon>
        <taxon>Tracheophyta</taxon>
        <taxon>Spermatophyta</taxon>
        <taxon>Magnoliopsida</taxon>
        <taxon>Liliopsida</taxon>
        <taxon>Zingiberales</taxon>
        <taxon>Musaceae</taxon>
        <taxon>Ensete</taxon>
    </lineage>
</organism>
<dbReference type="Proteomes" id="UP000290560">
    <property type="component" value="Unassembled WGS sequence"/>
</dbReference>
<reference evidence="1" key="1">
    <citation type="journal article" date="2018" name="Data Brief">
        <title>Genome sequence data from 17 accessions of Ensete ventricosum, a staple food crop for millions in Ethiopia.</title>
        <authorList>
            <person name="Yemataw Z."/>
            <person name="Muzemil S."/>
            <person name="Ambachew D."/>
            <person name="Tripathi L."/>
            <person name="Tesfaye K."/>
            <person name="Chala A."/>
            <person name="Farbos A."/>
            <person name="O'Neill P."/>
            <person name="Moore K."/>
            <person name="Grant M."/>
            <person name="Studholme D.J."/>
        </authorList>
    </citation>
    <scope>NUCLEOTIDE SEQUENCE [LARGE SCALE GENOMIC DNA]</scope>
    <source>
        <tissue evidence="1">Leaf</tissue>
    </source>
</reference>
<accession>A0A444DH95</accession>
<dbReference type="EMBL" id="KV875819">
    <property type="protein sequence ID" value="RZR73071.1"/>
    <property type="molecule type" value="Genomic_DNA"/>
</dbReference>
<protein>
    <submittedName>
        <fullName evidence="1">Uncharacterized protein</fullName>
    </submittedName>
</protein>
<gene>
    <name evidence="1" type="ORF">BHM03_00019753</name>
</gene>